<dbReference type="OrthoDB" id="9804637at2"/>
<reference evidence="2 3" key="1">
    <citation type="submission" date="2017-03" db="EMBL/GenBank/DDBJ databases">
        <title>Foreign affairs: Plasmid Transfer between Roseobacters and Rhizobia.</title>
        <authorList>
            <person name="Bartling P."/>
            <person name="Bunk B."/>
            <person name="Overmann J."/>
            <person name="Brinkmann H."/>
            <person name="Petersen J."/>
        </authorList>
    </citation>
    <scope>NUCLEOTIDE SEQUENCE [LARGE SCALE GENOMIC DNA]</scope>
    <source>
        <strain evidence="2 3">MACL11</strain>
    </source>
</reference>
<evidence type="ECO:0000313" key="2">
    <source>
        <dbReference type="EMBL" id="AQZ51884.1"/>
    </source>
</evidence>
<sequence length="88" mass="9855">MSLFSAFAVYFVIWWITLFAVLPFGLRTQDEAGDIVPGTTESAPHKFRPWRVVLWTSAVSAVVFALWWLVVKEIGFTLGDLARLIGPA</sequence>
<dbReference type="eggNOG" id="COG5454">
    <property type="taxonomic scope" value="Bacteria"/>
</dbReference>
<dbReference type="AlphaFoldDB" id="A0A1U9Z2J8"/>
<dbReference type="RefSeq" id="WP_018066974.1">
    <property type="nucleotide sequence ID" value="NZ_AQWH01000030.1"/>
</dbReference>
<proteinExistence type="predicted"/>
<feature type="transmembrane region" description="Helical" evidence="1">
    <location>
        <begin position="6"/>
        <end position="26"/>
    </location>
</feature>
<dbReference type="Proteomes" id="UP000191135">
    <property type="component" value="Chromosome"/>
</dbReference>
<dbReference type="EMBL" id="CP020330">
    <property type="protein sequence ID" value="AQZ51884.1"/>
    <property type="molecule type" value="Genomic_DNA"/>
</dbReference>
<dbReference type="KEGG" id="mmed:Mame_02557"/>
<keyword evidence="1" id="KW-0472">Membrane</keyword>
<protein>
    <submittedName>
        <fullName evidence="2">Putative secreted protein</fullName>
    </submittedName>
</protein>
<dbReference type="InterPro" id="IPR009935">
    <property type="entry name" value="DUF1467"/>
</dbReference>
<feature type="transmembrane region" description="Helical" evidence="1">
    <location>
        <begin position="52"/>
        <end position="70"/>
    </location>
</feature>
<dbReference type="Pfam" id="PF07330">
    <property type="entry name" value="DUF1467"/>
    <property type="match status" value="1"/>
</dbReference>
<keyword evidence="1" id="KW-0812">Transmembrane</keyword>
<keyword evidence="1" id="KW-1133">Transmembrane helix</keyword>
<gene>
    <name evidence="2" type="ORF">Mame_02557</name>
</gene>
<name>A0A1U9Z2J8_9HYPH</name>
<evidence type="ECO:0000313" key="3">
    <source>
        <dbReference type="Proteomes" id="UP000191135"/>
    </source>
</evidence>
<evidence type="ECO:0000256" key="1">
    <source>
        <dbReference type="SAM" id="Phobius"/>
    </source>
</evidence>
<keyword evidence="3" id="KW-1185">Reference proteome</keyword>
<organism evidence="2 3">
    <name type="scientific">Martelella mediterranea DSM 17316</name>
    <dbReference type="NCBI Taxonomy" id="1122214"/>
    <lineage>
        <taxon>Bacteria</taxon>
        <taxon>Pseudomonadati</taxon>
        <taxon>Pseudomonadota</taxon>
        <taxon>Alphaproteobacteria</taxon>
        <taxon>Hyphomicrobiales</taxon>
        <taxon>Aurantimonadaceae</taxon>
        <taxon>Martelella</taxon>
    </lineage>
</organism>
<dbReference type="STRING" id="1122214.Mame_02557"/>
<accession>A0A1U9Z2J8</accession>